<keyword evidence="2" id="KW-1185">Reference proteome</keyword>
<protein>
    <submittedName>
        <fullName evidence="1">Uncharacterized protein</fullName>
    </submittedName>
</protein>
<sequence length="58" mass="7109">MFPEIFIKLRTFRGPNVPVLSVTRHRPRRKEARILLRNSRMKRIHDYTRSHLLITDIR</sequence>
<gene>
    <name evidence="1" type="ORF">FKW44_009488</name>
</gene>
<organism evidence="1 2">
    <name type="scientific">Caligus rogercresseyi</name>
    <name type="common">Sea louse</name>
    <dbReference type="NCBI Taxonomy" id="217165"/>
    <lineage>
        <taxon>Eukaryota</taxon>
        <taxon>Metazoa</taxon>
        <taxon>Ecdysozoa</taxon>
        <taxon>Arthropoda</taxon>
        <taxon>Crustacea</taxon>
        <taxon>Multicrustacea</taxon>
        <taxon>Hexanauplia</taxon>
        <taxon>Copepoda</taxon>
        <taxon>Siphonostomatoida</taxon>
        <taxon>Caligidae</taxon>
        <taxon>Caligus</taxon>
    </lineage>
</organism>
<evidence type="ECO:0000313" key="1">
    <source>
        <dbReference type="EMBL" id="QQP48988.1"/>
    </source>
</evidence>
<dbReference type="EMBL" id="CP045895">
    <property type="protein sequence ID" value="QQP48988.1"/>
    <property type="molecule type" value="Genomic_DNA"/>
</dbReference>
<name>A0A7T8HF81_CALRO</name>
<proteinExistence type="predicted"/>
<evidence type="ECO:0000313" key="2">
    <source>
        <dbReference type="Proteomes" id="UP000595437"/>
    </source>
</evidence>
<accession>A0A7T8HF81</accession>
<dbReference type="Proteomes" id="UP000595437">
    <property type="component" value="Chromosome 6"/>
</dbReference>
<reference evidence="2" key="1">
    <citation type="submission" date="2021-01" db="EMBL/GenBank/DDBJ databases">
        <title>Caligus Genome Assembly.</title>
        <authorList>
            <person name="Gallardo-Escarate C."/>
        </authorList>
    </citation>
    <scope>NUCLEOTIDE SEQUENCE [LARGE SCALE GENOMIC DNA]</scope>
</reference>
<dbReference type="AlphaFoldDB" id="A0A7T8HF81"/>